<organism evidence="2 3">
    <name type="scientific">Crassaminicella thermophila</name>
    <dbReference type="NCBI Taxonomy" id="2599308"/>
    <lineage>
        <taxon>Bacteria</taxon>
        <taxon>Bacillati</taxon>
        <taxon>Bacillota</taxon>
        <taxon>Clostridia</taxon>
        <taxon>Eubacteriales</taxon>
        <taxon>Clostridiaceae</taxon>
        <taxon>Crassaminicella</taxon>
    </lineage>
</organism>
<dbReference type="EMBL" id="CP042244">
    <property type="protein sequence ID" value="QEK13747.1"/>
    <property type="molecule type" value="Genomic_DNA"/>
</dbReference>
<proteinExistence type="predicted"/>
<evidence type="ECO:0000313" key="3">
    <source>
        <dbReference type="Proteomes" id="UP000324646"/>
    </source>
</evidence>
<dbReference type="Pfam" id="PF12728">
    <property type="entry name" value="HTH_17"/>
    <property type="match status" value="1"/>
</dbReference>
<keyword evidence="2" id="KW-0614">Plasmid</keyword>
<feature type="domain" description="Helix-turn-helix" evidence="1">
    <location>
        <begin position="10"/>
        <end position="63"/>
    </location>
</feature>
<dbReference type="AlphaFoldDB" id="A0A5C0SJ72"/>
<name>A0A5C0SJ72_CRATE</name>
<keyword evidence="3" id="KW-1185">Reference proteome</keyword>
<dbReference type="Proteomes" id="UP000324646">
    <property type="component" value="Plasmid pCT01"/>
</dbReference>
<geneLocation type="plasmid" evidence="3">
    <name>pct01</name>
</geneLocation>
<dbReference type="InterPro" id="IPR041657">
    <property type="entry name" value="HTH_17"/>
</dbReference>
<protein>
    <submittedName>
        <fullName evidence="2">Helix-turn-helix domain-containing protein</fullName>
    </submittedName>
</protein>
<reference evidence="2 3" key="1">
    <citation type="submission" date="2019-07" db="EMBL/GenBank/DDBJ databases">
        <title>Complete genome of Crassaminicella thermophila SY095.</title>
        <authorList>
            <person name="Li X."/>
        </authorList>
    </citation>
    <scope>NUCLEOTIDE SEQUENCE [LARGE SCALE GENOMIC DNA]</scope>
    <source>
        <strain evidence="2 3">SY095</strain>
        <plasmid evidence="3">pct01</plasmid>
    </source>
</reference>
<dbReference type="KEGG" id="crs:FQB35_15590"/>
<dbReference type="OrthoDB" id="122388at2"/>
<evidence type="ECO:0000259" key="1">
    <source>
        <dbReference type="Pfam" id="PF12728"/>
    </source>
</evidence>
<dbReference type="RefSeq" id="WP_148810918.1">
    <property type="nucleotide sequence ID" value="NZ_CP042244.1"/>
</dbReference>
<sequence>MKFDDLPDILTADIMAEFLKLSKRRVYELMDISVEAGGIPKLQIGRSKRVIKTDFIKWLQNKRGNER</sequence>
<evidence type="ECO:0000313" key="2">
    <source>
        <dbReference type="EMBL" id="QEK13747.1"/>
    </source>
</evidence>
<gene>
    <name evidence="2" type="ORF">FQB35_15590</name>
</gene>
<accession>A0A5C0SJ72</accession>